<dbReference type="RefSeq" id="WP_316266860.1">
    <property type="nucleotide sequence ID" value="NZ_AP027742.1"/>
</dbReference>
<proteinExistence type="predicted"/>
<sequence>MITTTEQKFLNNFTTMANVINHIDEDGILKVERKEGDLVVMSAEKFDQICEEAISILAMLEGVQGCDGECENCEYTENCPLEEMLEEEPACDGCPKRNTCAKF</sequence>
<evidence type="ECO:0008006" key="3">
    <source>
        <dbReference type="Google" id="ProtNLM"/>
    </source>
</evidence>
<dbReference type="EMBL" id="AP027742">
    <property type="protein sequence ID" value="BDZ77216.1"/>
    <property type="molecule type" value="Genomic_DNA"/>
</dbReference>
<gene>
    <name evidence="1" type="ORF">Lac1_13990</name>
</gene>
<evidence type="ECO:0000313" key="2">
    <source>
        <dbReference type="Proteomes" id="UP001305815"/>
    </source>
</evidence>
<accession>A0ABN6Z279</accession>
<protein>
    <recommendedName>
        <fullName evidence="3">Antitoxin</fullName>
    </recommendedName>
</protein>
<name>A0ABN6Z279_9FIRM</name>
<organism evidence="1 2">
    <name type="scientific">Claveliimonas bilis</name>
    <dbReference type="NCBI Taxonomy" id="3028070"/>
    <lineage>
        <taxon>Bacteria</taxon>
        <taxon>Bacillati</taxon>
        <taxon>Bacillota</taxon>
        <taxon>Clostridia</taxon>
        <taxon>Lachnospirales</taxon>
        <taxon>Lachnospiraceae</taxon>
        <taxon>Claveliimonas</taxon>
    </lineage>
</organism>
<dbReference type="Proteomes" id="UP001305815">
    <property type="component" value="Chromosome"/>
</dbReference>
<keyword evidence="2" id="KW-1185">Reference proteome</keyword>
<evidence type="ECO:0000313" key="1">
    <source>
        <dbReference type="EMBL" id="BDZ77216.1"/>
    </source>
</evidence>
<reference evidence="2" key="1">
    <citation type="journal article" date="2023" name="Int. J. Syst. Evol. Microbiol.">
        <title>Claveliimonas bilis gen. nov., sp. nov., deoxycholic acid-producing bacteria isolated from human faeces, and reclassification of Sellimonas monacensis Zenner et al. 2021 as Claveliimonas monacensis comb. nov.</title>
        <authorList>
            <person name="Hisatomi A."/>
            <person name="Kastawa N.W.E.P.G."/>
            <person name="Song I."/>
            <person name="Ohkuma M."/>
            <person name="Fukiya S."/>
            <person name="Sakamoto M."/>
        </authorList>
    </citation>
    <scope>NUCLEOTIDE SEQUENCE [LARGE SCALE GENOMIC DNA]</scope>
    <source>
        <strain evidence="2">12BBH14</strain>
    </source>
</reference>